<feature type="active site" description="Charge relay system" evidence="5">
    <location>
        <position position="317"/>
    </location>
</feature>
<feature type="domain" description="Peptidase S8/S53" evidence="8">
    <location>
        <begin position="81"/>
        <end position="365"/>
    </location>
</feature>
<dbReference type="PROSITE" id="PS00136">
    <property type="entry name" value="SUBTILASE_ASP"/>
    <property type="match status" value="1"/>
</dbReference>
<dbReference type="PROSITE" id="PS00138">
    <property type="entry name" value="SUBTILASE_SER"/>
    <property type="match status" value="1"/>
</dbReference>
<dbReference type="AlphaFoldDB" id="A0A0K2GHR7"/>
<dbReference type="KEGG" id="nmv:NITMOv2_4126"/>
<feature type="active site" description="Charge relay system" evidence="5">
    <location>
        <position position="139"/>
    </location>
</feature>
<dbReference type="PANTHER" id="PTHR43806:SF11">
    <property type="entry name" value="CEREVISIN-RELATED"/>
    <property type="match status" value="1"/>
</dbReference>
<dbReference type="EMBL" id="CP011801">
    <property type="protein sequence ID" value="ALA60508.1"/>
    <property type="molecule type" value="Genomic_DNA"/>
</dbReference>
<dbReference type="CDD" id="cd07473">
    <property type="entry name" value="Peptidases_S8_Subtilisin_like"/>
    <property type="match status" value="1"/>
</dbReference>
<sequence>MKTMRPSVVLLFVVALSLAVEVRPTPAGDRGPTSPNDPFYGSTGTWGQPFLDQWYLRTLGFLPKGGGRSAWDIETGITRPVIVAVLDTGLDYYHPDIPRSSLWLNLTLKPGESPDGYENDVIGWNFVDHTNNPWDNDGHGTFVAGIIGAAADNGQGIAGINWGVKIMPLKVLNVFAHGKAFNLARAIVYAVDHGARILNLSIEGEQLTRTEQLAIDYAYNRGALIVVAAGNQASDTDGRGPAGLRNVLTVASVDLNDKRAPFSNWGKHVKIAAPGVDILSLRARRTDFNLLTGAEGYKAGESFVGPHGQFMRSSGTSFSAPMVSGVASLIWAKYPNLTNVQVERMLLESADDVEEPGWDNYTGAGRLNAVAALKADPNYFLTAKVSQVGPVKIDGKTAIQVSGSAVGSRLKSYELQLGQGETPPAWKTVAKVDGKSVEDGVLGTFPVKEITAKGKWMIRLVAQDGTKTKEARGTLDVK</sequence>
<evidence type="ECO:0000313" key="10">
    <source>
        <dbReference type="Proteomes" id="UP000069205"/>
    </source>
</evidence>
<protein>
    <submittedName>
        <fullName evidence="9">Peptidase S8 and S53 subtilisin kexin sedolisin</fullName>
    </submittedName>
</protein>
<dbReference type="SUPFAM" id="SSF52743">
    <property type="entry name" value="Subtilisin-like"/>
    <property type="match status" value="1"/>
</dbReference>
<organism evidence="9 10">
    <name type="scientific">Nitrospira moscoviensis</name>
    <dbReference type="NCBI Taxonomy" id="42253"/>
    <lineage>
        <taxon>Bacteria</taxon>
        <taxon>Pseudomonadati</taxon>
        <taxon>Nitrospirota</taxon>
        <taxon>Nitrospiria</taxon>
        <taxon>Nitrospirales</taxon>
        <taxon>Nitrospiraceae</taxon>
        <taxon>Nitrospira</taxon>
    </lineage>
</organism>
<dbReference type="InterPro" id="IPR015500">
    <property type="entry name" value="Peptidase_S8_subtilisin-rel"/>
</dbReference>
<reference evidence="9 10" key="1">
    <citation type="journal article" date="2015" name="Proc. Natl. Acad. Sci. U.S.A.">
        <title>Expanded metabolic versatility of ubiquitous nitrite-oxidizing bacteria from the genus Nitrospira.</title>
        <authorList>
            <person name="Koch H."/>
            <person name="Lucker S."/>
            <person name="Albertsen M."/>
            <person name="Kitzinger K."/>
            <person name="Herbold C."/>
            <person name="Spieck E."/>
            <person name="Nielsen P.H."/>
            <person name="Wagner M."/>
            <person name="Daims H."/>
        </authorList>
    </citation>
    <scope>NUCLEOTIDE SEQUENCE [LARGE SCALE GENOMIC DNA]</scope>
    <source>
        <strain evidence="9 10">NSP M-1</strain>
    </source>
</reference>
<keyword evidence="10" id="KW-1185">Reference proteome</keyword>
<dbReference type="Gene3D" id="3.40.50.200">
    <property type="entry name" value="Peptidase S8/S53 domain"/>
    <property type="match status" value="1"/>
</dbReference>
<accession>A0A0K2GHR7</accession>
<dbReference type="PROSITE" id="PS51892">
    <property type="entry name" value="SUBTILASE"/>
    <property type="match status" value="1"/>
</dbReference>
<dbReference type="InterPro" id="IPR023828">
    <property type="entry name" value="Peptidase_S8_Ser-AS"/>
</dbReference>
<dbReference type="GO" id="GO:0006508">
    <property type="term" value="P:proteolysis"/>
    <property type="evidence" value="ECO:0007669"/>
    <property type="project" value="UniProtKB-KW"/>
</dbReference>
<evidence type="ECO:0000256" key="2">
    <source>
        <dbReference type="ARBA" id="ARBA00022670"/>
    </source>
</evidence>
<evidence type="ECO:0000256" key="4">
    <source>
        <dbReference type="ARBA" id="ARBA00022825"/>
    </source>
</evidence>
<dbReference type="OrthoDB" id="9798386at2"/>
<feature type="chain" id="PRO_5005477001" evidence="7">
    <location>
        <begin position="20"/>
        <end position="478"/>
    </location>
</feature>
<dbReference type="PANTHER" id="PTHR43806">
    <property type="entry name" value="PEPTIDASE S8"/>
    <property type="match status" value="1"/>
</dbReference>
<evidence type="ECO:0000256" key="6">
    <source>
        <dbReference type="RuleBase" id="RU003355"/>
    </source>
</evidence>
<dbReference type="InterPro" id="IPR036852">
    <property type="entry name" value="Peptidase_S8/S53_dom_sf"/>
</dbReference>
<evidence type="ECO:0000259" key="8">
    <source>
        <dbReference type="Pfam" id="PF00082"/>
    </source>
</evidence>
<proteinExistence type="inferred from homology"/>
<evidence type="ECO:0000256" key="7">
    <source>
        <dbReference type="SAM" id="SignalP"/>
    </source>
</evidence>
<name>A0A0K2GHR7_NITMO</name>
<dbReference type="PRINTS" id="PR00723">
    <property type="entry name" value="SUBTILISIN"/>
</dbReference>
<dbReference type="InterPro" id="IPR023827">
    <property type="entry name" value="Peptidase_S8_Asp-AS"/>
</dbReference>
<dbReference type="RefSeq" id="WP_053381358.1">
    <property type="nucleotide sequence ID" value="NZ_CP011801.1"/>
</dbReference>
<feature type="active site" description="Charge relay system" evidence="5">
    <location>
        <position position="87"/>
    </location>
</feature>
<dbReference type="PATRIC" id="fig|42253.5.peg.4074"/>
<gene>
    <name evidence="9" type="ORF">NITMOv2_4126</name>
</gene>
<keyword evidence="7" id="KW-0732">Signal</keyword>
<evidence type="ECO:0000313" key="9">
    <source>
        <dbReference type="EMBL" id="ALA60508.1"/>
    </source>
</evidence>
<dbReference type="InterPro" id="IPR034204">
    <property type="entry name" value="PfSUB1-like_cat_dom"/>
</dbReference>
<dbReference type="Pfam" id="PF00082">
    <property type="entry name" value="Peptidase_S8"/>
    <property type="match status" value="1"/>
</dbReference>
<dbReference type="STRING" id="42253.NITMOv2_4126"/>
<evidence type="ECO:0000256" key="5">
    <source>
        <dbReference type="PROSITE-ProRule" id="PRU01240"/>
    </source>
</evidence>
<evidence type="ECO:0000256" key="1">
    <source>
        <dbReference type="ARBA" id="ARBA00011073"/>
    </source>
</evidence>
<dbReference type="InterPro" id="IPR050131">
    <property type="entry name" value="Peptidase_S8_subtilisin-like"/>
</dbReference>
<evidence type="ECO:0000256" key="3">
    <source>
        <dbReference type="ARBA" id="ARBA00022801"/>
    </source>
</evidence>
<dbReference type="InterPro" id="IPR000209">
    <property type="entry name" value="Peptidase_S8/S53_dom"/>
</dbReference>
<dbReference type="InterPro" id="IPR022398">
    <property type="entry name" value="Peptidase_S8_His-AS"/>
</dbReference>
<dbReference type="Proteomes" id="UP000069205">
    <property type="component" value="Chromosome"/>
</dbReference>
<dbReference type="PROSITE" id="PS00137">
    <property type="entry name" value="SUBTILASE_HIS"/>
    <property type="match status" value="1"/>
</dbReference>
<keyword evidence="4 5" id="KW-0720">Serine protease</keyword>
<comment type="similarity">
    <text evidence="1 5 6">Belongs to the peptidase S8 family.</text>
</comment>
<dbReference type="GO" id="GO:0004252">
    <property type="term" value="F:serine-type endopeptidase activity"/>
    <property type="evidence" value="ECO:0007669"/>
    <property type="project" value="UniProtKB-UniRule"/>
</dbReference>
<feature type="signal peptide" evidence="7">
    <location>
        <begin position="1"/>
        <end position="19"/>
    </location>
</feature>
<keyword evidence="3 5" id="KW-0378">Hydrolase</keyword>
<keyword evidence="2 5" id="KW-0645">Protease</keyword>